<feature type="region of interest" description="Disordered" evidence="1">
    <location>
        <begin position="21"/>
        <end position="187"/>
    </location>
</feature>
<evidence type="ECO:0000256" key="1">
    <source>
        <dbReference type="SAM" id="MobiDB-lite"/>
    </source>
</evidence>
<keyword evidence="2" id="KW-0732">Signal</keyword>
<gene>
    <name evidence="3" type="ORF">G7Y89_g14478</name>
</gene>
<keyword evidence="4" id="KW-1185">Reference proteome</keyword>
<evidence type="ECO:0000313" key="4">
    <source>
        <dbReference type="Proteomes" id="UP000566819"/>
    </source>
</evidence>
<dbReference type="Proteomes" id="UP000566819">
    <property type="component" value="Unassembled WGS sequence"/>
</dbReference>
<proteinExistence type="predicted"/>
<protein>
    <submittedName>
        <fullName evidence="3">Uncharacterized protein</fullName>
    </submittedName>
</protein>
<feature type="compositionally biased region" description="Gly residues" evidence="1">
    <location>
        <begin position="134"/>
        <end position="148"/>
    </location>
</feature>
<evidence type="ECO:0000313" key="3">
    <source>
        <dbReference type="EMBL" id="KAF4621725.1"/>
    </source>
</evidence>
<dbReference type="AlphaFoldDB" id="A0A8H4R1M7"/>
<sequence length="187" mass="18425">MKQLFWSAAFAGTLLPAALASPMPQGYYGPGSGNNDPKPSSTPSVDPATQPYAFGGGAGGSNPSPTISLPASKPTHPAHSSSKSLTLPTSNSRNAGTVTTLLTSARATVSKPASPPKTSIAPNPPATSQASSGTGTGTDPGSGSGSGSGSVPPTPPTLQIPLTLPVPQPPQTQATPVTTAIWAPQIH</sequence>
<name>A0A8H4R1M7_9HELO</name>
<accession>A0A8H4R1M7</accession>
<dbReference type="EMBL" id="JAAMPI010001924">
    <property type="protein sequence ID" value="KAF4621725.1"/>
    <property type="molecule type" value="Genomic_DNA"/>
</dbReference>
<feature type="compositionally biased region" description="Pro residues" evidence="1">
    <location>
        <begin position="152"/>
        <end position="170"/>
    </location>
</feature>
<feature type="chain" id="PRO_5034369260" evidence="2">
    <location>
        <begin position="21"/>
        <end position="187"/>
    </location>
</feature>
<feature type="compositionally biased region" description="Polar residues" evidence="1">
    <location>
        <begin position="78"/>
        <end position="107"/>
    </location>
</feature>
<feature type="compositionally biased region" description="Low complexity" evidence="1">
    <location>
        <begin position="171"/>
        <end position="181"/>
    </location>
</feature>
<comment type="caution">
    <text evidence="3">The sequence shown here is derived from an EMBL/GenBank/DDBJ whole genome shotgun (WGS) entry which is preliminary data.</text>
</comment>
<reference evidence="3 4" key="1">
    <citation type="submission" date="2020-03" db="EMBL/GenBank/DDBJ databases">
        <title>Draft Genome Sequence of Cudoniella acicularis.</title>
        <authorList>
            <person name="Buettner E."/>
            <person name="Kellner H."/>
        </authorList>
    </citation>
    <scope>NUCLEOTIDE SEQUENCE [LARGE SCALE GENOMIC DNA]</scope>
    <source>
        <strain evidence="3 4">DSM 108380</strain>
    </source>
</reference>
<organism evidence="3 4">
    <name type="scientific">Cudoniella acicularis</name>
    <dbReference type="NCBI Taxonomy" id="354080"/>
    <lineage>
        <taxon>Eukaryota</taxon>
        <taxon>Fungi</taxon>
        <taxon>Dikarya</taxon>
        <taxon>Ascomycota</taxon>
        <taxon>Pezizomycotina</taxon>
        <taxon>Leotiomycetes</taxon>
        <taxon>Helotiales</taxon>
        <taxon>Tricladiaceae</taxon>
        <taxon>Cudoniella</taxon>
    </lineage>
</organism>
<feature type="compositionally biased region" description="Polar residues" evidence="1">
    <location>
        <begin position="33"/>
        <end position="44"/>
    </location>
</feature>
<feature type="signal peptide" evidence="2">
    <location>
        <begin position="1"/>
        <end position="20"/>
    </location>
</feature>
<evidence type="ECO:0000256" key="2">
    <source>
        <dbReference type="SAM" id="SignalP"/>
    </source>
</evidence>